<feature type="binding site" evidence="13">
    <location>
        <position position="102"/>
    </location>
    <ligand>
        <name>Mg(2+)</name>
        <dbReference type="ChEBI" id="CHEBI:18420"/>
        <label>1</label>
    </ligand>
</feature>
<feature type="short sequence motif" description="Nudix box" evidence="14">
    <location>
        <begin position="103"/>
        <end position="125"/>
    </location>
</feature>
<dbReference type="GO" id="GO:0047631">
    <property type="term" value="F:ADP-ribose diphosphatase activity"/>
    <property type="evidence" value="ECO:0007669"/>
    <property type="project" value="UniProtKB-EC"/>
</dbReference>
<dbReference type="InterPro" id="IPR000086">
    <property type="entry name" value="NUDIX_hydrolase_dom"/>
</dbReference>
<dbReference type="AlphaFoldDB" id="A0A9E2KP78"/>
<reference evidence="16" key="2">
    <citation type="submission" date="2021-04" db="EMBL/GenBank/DDBJ databases">
        <authorList>
            <person name="Gilroy R."/>
        </authorList>
    </citation>
    <scope>NUCLEOTIDE SEQUENCE</scope>
    <source>
        <strain evidence="16">687</strain>
    </source>
</reference>
<evidence type="ECO:0000256" key="7">
    <source>
        <dbReference type="ARBA" id="ARBA00022842"/>
    </source>
</evidence>
<feature type="domain" description="Nudix hydrolase" evidence="15">
    <location>
        <begin position="61"/>
        <end position="201"/>
    </location>
</feature>
<organism evidence="16 17">
    <name type="scientific">Candidatus Anaerobiospirillum merdipullorum</name>
    <dbReference type="NCBI Taxonomy" id="2838450"/>
    <lineage>
        <taxon>Bacteria</taxon>
        <taxon>Pseudomonadati</taxon>
        <taxon>Pseudomonadota</taxon>
        <taxon>Gammaproteobacteria</taxon>
        <taxon>Aeromonadales</taxon>
        <taxon>Succinivibrionaceae</taxon>
        <taxon>Anaerobiospirillum</taxon>
    </lineage>
</organism>
<evidence type="ECO:0000256" key="2">
    <source>
        <dbReference type="ARBA" id="ARBA00007482"/>
    </source>
</evidence>
<dbReference type="GO" id="GO:0006753">
    <property type="term" value="P:nucleoside phosphate metabolic process"/>
    <property type="evidence" value="ECO:0007669"/>
    <property type="project" value="TreeGrafter"/>
</dbReference>
<dbReference type="EC" id="3.6.1.13" evidence="3"/>
<dbReference type="PANTHER" id="PTHR11839">
    <property type="entry name" value="UDP/ADP-SUGAR PYROPHOSPHATASE"/>
    <property type="match status" value="1"/>
</dbReference>
<evidence type="ECO:0000259" key="15">
    <source>
        <dbReference type="PROSITE" id="PS51462"/>
    </source>
</evidence>
<comment type="catalytic activity">
    <reaction evidence="12">
        <text>ADP-D-ribose + H2O = D-ribose 5-phosphate + AMP + 2 H(+)</text>
        <dbReference type="Rhea" id="RHEA:10412"/>
        <dbReference type="ChEBI" id="CHEBI:15377"/>
        <dbReference type="ChEBI" id="CHEBI:15378"/>
        <dbReference type="ChEBI" id="CHEBI:57967"/>
        <dbReference type="ChEBI" id="CHEBI:78346"/>
        <dbReference type="ChEBI" id="CHEBI:456215"/>
        <dbReference type="EC" id="3.6.1.13"/>
    </reaction>
</comment>
<dbReference type="PANTHER" id="PTHR11839:SF5">
    <property type="entry name" value="ADP-RIBOSE PYROPHOSPHATASE"/>
    <property type="match status" value="1"/>
</dbReference>
<evidence type="ECO:0000256" key="10">
    <source>
        <dbReference type="ARBA" id="ARBA00030308"/>
    </source>
</evidence>
<reference evidence="16" key="1">
    <citation type="journal article" date="2021" name="PeerJ">
        <title>Extensive microbial diversity within the chicken gut microbiome revealed by metagenomics and culture.</title>
        <authorList>
            <person name="Gilroy R."/>
            <person name="Ravi A."/>
            <person name="Getino M."/>
            <person name="Pursley I."/>
            <person name="Horton D.L."/>
            <person name="Alikhan N.F."/>
            <person name="Baker D."/>
            <person name="Gharbi K."/>
            <person name="Hall N."/>
            <person name="Watson M."/>
            <person name="Adriaenssens E.M."/>
            <person name="Foster-Nyarko E."/>
            <person name="Jarju S."/>
            <person name="Secka A."/>
            <person name="Antonio M."/>
            <person name="Oren A."/>
            <person name="Chaudhuri R.R."/>
            <person name="La Ragione R."/>
            <person name="Hildebrand F."/>
            <person name="Pallen M.J."/>
        </authorList>
    </citation>
    <scope>NUCLEOTIDE SEQUENCE</scope>
    <source>
        <strain evidence="16">687</strain>
    </source>
</reference>
<evidence type="ECO:0000256" key="4">
    <source>
        <dbReference type="ARBA" id="ARBA00013297"/>
    </source>
</evidence>
<dbReference type="GO" id="GO:0019144">
    <property type="term" value="F:ADP-sugar diphosphatase activity"/>
    <property type="evidence" value="ECO:0007669"/>
    <property type="project" value="TreeGrafter"/>
</dbReference>
<dbReference type="EMBL" id="JAHLFG010000094">
    <property type="protein sequence ID" value="MBU3827544.1"/>
    <property type="molecule type" value="Genomic_DNA"/>
</dbReference>
<dbReference type="Gene3D" id="3.90.79.10">
    <property type="entry name" value="Nucleoside Triphosphate Pyrophosphohydrolase"/>
    <property type="match status" value="1"/>
</dbReference>
<comment type="function">
    <text evidence="8">Acts on ADP-mannose and ADP-glucose as well as ADP-ribose. Prevents glycogen biosynthesis. The reaction catalyzed by this enzyme is a limiting step of the gluconeogenic process.</text>
</comment>
<dbReference type="GO" id="GO:0005829">
    <property type="term" value="C:cytosol"/>
    <property type="evidence" value="ECO:0007669"/>
    <property type="project" value="TreeGrafter"/>
</dbReference>
<sequence>MVTAEQTGAALLQPRFTLKDVTIEKKERLFKKHFALDEYVVHYKKFDGSETPSLVREVFERDQDAVAILPYDAARDEVVLIEQFRPGALKDPVSPWLIEIVAGLIDAGESELEAAVRELNEEAHFKITPDKLHLITSVYPSPGGISERVTVYVANVDATHIDALGGLAVENEDIRIFKVKAQEAFEACRNGRICNCAALVALLNLQLHHEEWRAQFMAQPA</sequence>
<dbReference type="NCBIfam" id="TIGR00052">
    <property type="entry name" value="nudix-type nucleoside diphosphatase, YffH/AdpP family"/>
    <property type="match status" value="1"/>
</dbReference>
<evidence type="ECO:0000256" key="13">
    <source>
        <dbReference type="PIRSR" id="PIRSR604385-2"/>
    </source>
</evidence>
<comment type="similarity">
    <text evidence="2">Belongs to the Nudix hydrolase family. NudF subfamily.</text>
</comment>
<dbReference type="PROSITE" id="PS51462">
    <property type="entry name" value="NUDIX"/>
    <property type="match status" value="1"/>
</dbReference>
<accession>A0A9E2KP78</accession>
<evidence type="ECO:0000256" key="12">
    <source>
        <dbReference type="ARBA" id="ARBA00049546"/>
    </source>
</evidence>
<evidence type="ECO:0000313" key="16">
    <source>
        <dbReference type="EMBL" id="MBU3827544.1"/>
    </source>
</evidence>
<evidence type="ECO:0000256" key="6">
    <source>
        <dbReference type="ARBA" id="ARBA00022801"/>
    </source>
</evidence>
<dbReference type="GO" id="GO:0019693">
    <property type="term" value="P:ribose phosphate metabolic process"/>
    <property type="evidence" value="ECO:0007669"/>
    <property type="project" value="TreeGrafter"/>
</dbReference>
<evidence type="ECO:0000256" key="14">
    <source>
        <dbReference type="PIRSR" id="PIRSR604385-3"/>
    </source>
</evidence>
<keyword evidence="7 13" id="KW-0460">Magnesium</keyword>
<keyword evidence="6" id="KW-0378">Hydrolase</keyword>
<evidence type="ECO:0000256" key="5">
    <source>
        <dbReference type="ARBA" id="ARBA00022723"/>
    </source>
</evidence>
<dbReference type="InterPro" id="IPR015797">
    <property type="entry name" value="NUDIX_hydrolase-like_dom_sf"/>
</dbReference>
<gene>
    <name evidence="16" type="ORF">IAA31_08690</name>
</gene>
<evidence type="ECO:0000313" key="17">
    <source>
        <dbReference type="Proteomes" id="UP000824150"/>
    </source>
</evidence>
<dbReference type="CDD" id="cd24155">
    <property type="entry name" value="NUDIX_ADPRase"/>
    <property type="match status" value="1"/>
</dbReference>
<dbReference type="Proteomes" id="UP000824150">
    <property type="component" value="Unassembled WGS sequence"/>
</dbReference>
<keyword evidence="5 13" id="KW-0479">Metal-binding</keyword>
<comment type="cofactor">
    <cofactor evidence="1 13">
        <name>Mg(2+)</name>
        <dbReference type="ChEBI" id="CHEBI:18420"/>
    </cofactor>
</comment>
<name>A0A9E2KP78_9GAMM</name>
<evidence type="ECO:0000256" key="11">
    <source>
        <dbReference type="ARBA" id="ARBA00033056"/>
    </source>
</evidence>
<evidence type="ECO:0000256" key="3">
    <source>
        <dbReference type="ARBA" id="ARBA00012453"/>
    </source>
</evidence>
<evidence type="ECO:0000256" key="8">
    <source>
        <dbReference type="ARBA" id="ARBA00025164"/>
    </source>
</evidence>
<feature type="binding site" evidence="13">
    <location>
        <position position="172"/>
    </location>
    <ligand>
        <name>Mg(2+)</name>
        <dbReference type="ChEBI" id="CHEBI:18420"/>
        <label>1</label>
    </ligand>
</feature>
<dbReference type="SUPFAM" id="SSF55811">
    <property type="entry name" value="Nudix"/>
    <property type="match status" value="1"/>
</dbReference>
<dbReference type="Pfam" id="PF00293">
    <property type="entry name" value="NUDIX"/>
    <property type="match status" value="1"/>
</dbReference>
<comment type="caution">
    <text evidence="16">The sequence shown here is derived from an EMBL/GenBank/DDBJ whole genome shotgun (WGS) entry which is preliminary data.</text>
</comment>
<evidence type="ECO:0000256" key="1">
    <source>
        <dbReference type="ARBA" id="ARBA00001946"/>
    </source>
</evidence>
<feature type="binding site" evidence="13">
    <location>
        <position position="118"/>
    </location>
    <ligand>
        <name>Mg(2+)</name>
        <dbReference type="ChEBI" id="CHEBI:18420"/>
        <label>1</label>
    </ligand>
</feature>
<proteinExistence type="inferred from homology"/>
<dbReference type="InterPro" id="IPR004385">
    <property type="entry name" value="NDP_pyrophosphatase"/>
</dbReference>
<evidence type="ECO:0000256" key="9">
    <source>
        <dbReference type="ARBA" id="ARBA00030162"/>
    </source>
</evidence>
<dbReference type="GO" id="GO:0046872">
    <property type="term" value="F:metal ion binding"/>
    <property type="evidence" value="ECO:0007669"/>
    <property type="project" value="UniProtKB-KW"/>
</dbReference>
<protein>
    <recommendedName>
        <fullName evidence="4">ADP-ribose pyrophosphatase</fullName>
        <ecNumber evidence="3">3.6.1.13</ecNumber>
    </recommendedName>
    <alternativeName>
        <fullName evidence="9">ADP-ribose diphosphatase</fullName>
    </alternativeName>
    <alternativeName>
        <fullName evidence="11">ADP-ribose phosphohydrolase</fullName>
    </alternativeName>
    <alternativeName>
        <fullName evidence="10">Adenosine diphosphoribose pyrophosphatase</fullName>
    </alternativeName>
</protein>
<feature type="binding site" evidence="13">
    <location>
        <position position="122"/>
    </location>
    <ligand>
        <name>Mg(2+)</name>
        <dbReference type="ChEBI" id="CHEBI:18420"/>
        <label>1</label>
    </ligand>
</feature>